<sequence length="195" mass="22567">MRQQCIQLGKDSRKSKTGRPIFKNNSRKTSQNSDNRKIQKPSQESVKLFSVDENGDSEMVFGKMRPRIRHRLPGIHLTVGENLGKTQPVKLLNIKSMAFIGILPKRMKILIGSNVVEQVTSFNYLGCTVSYLRNMDMEKNVGKFQQICDTIKSLRNITTEEAYLKLYKTMAVQYTHMDQRHGLKKKRIETTEMHF</sequence>
<accession>A0ABQ8SFZ5</accession>
<proteinExistence type="predicted"/>
<dbReference type="EMBL" id="JAJSOF020000027">
    <property type="protein sequence ID" value="KAJ4432933.1"/>
    <property type="molecule type" value="Genomic_DNA"/>
</dbReference>
<name>A0ABQ8SFZ5_PERAM</name>
<organism evidence="2 3">
    <name type="scientific">Periplaneta americana</name>
    <name type="common">American cockroach</name>
    <name type="synonym">Blatta americana</name>
    <dbReference type="NCBI Taxonomy" id="6978"/>
    <lineage>
        <taxon>Eukaryota</taxon>
        <taxon>Metazoa</taxon>
        <taxon>Ecdysozoa</taxon>
        <taxon>Arthropoda</taxon>
        <taxon>Hexapoda</taxon>
        <taxon>Insecta</taxon>
        <taxon>Pterygota</taxon>
        <taxon>Neoptera</taxon>
        <taxon>Polyneoptera</taxon>
        <taxon>Dictyoptera</taxon>
        <taxon>Blattodea</taxon>
        <taxon>Blattoidea</taxon>
        <taxon>Blattidae</taxon>
        <taxon>Blattinae</taxon>
        <taxon>Periplaneta</taxon>
    </lineage>
</organism>
<comment type="caution">
    <text evidence="2">The sequence shown here is derived from an EMBL/GenBank/DDBJ whole genome shotgun (WGS) entry which is preliminary data.</text>
</comment>
<dbReference type="Proteomes" id="UP001148838">
    <property type="component" value="Unassembled WGS sequence"/>
</dbReference>
<gene>
    <name evidence="2" type="ORF">ANN_15190</name>
</gene>
<evidence type="ECO:0000313" key="2">
    <source>
        <dbReference type="EMBL" id="KAJ4432933.1"/>
    </source>
</evidence>
<keyword evidence="3" id="KW-1185">Reference proteome</keyword>
<protein>
    <submittedName>
        <fullName evidence="2">Uncharacterized protein</fullName>
    </submittedName>
</protein>
<reference evidence="2 3" key="1">
    <citation type="journal article" date="2022" name="Allergy">
        <title>Genome assembly and annotation of Periplaneta americana reveal a comprehensive cockroach allergen profile.</title>
        <authorList>
            <person name="Wang L."/>
            <person name="Xiong Q."/>
            <person name="Saelim N."/>
            <person name="Wang L."/>
            <person name="Nong W."/>
            <person name="Wan A.T."/>
            <person name="Shi M."/>
            <person name="Liu X."/>
            <person name="Cao Q."/>
            <person name="Hui J.H.L."/>
            <person name="Sookrung N."/>
            <person name="Leung T.F."/>
            <person name="Tungtrongchitr A."/>
            <person name="Tsui S.K.W."/>
        </authorList>
    </citation>
    <scope>NUCLEOTIDE SEQUENCE [LARGE SCALE GENOMIC DNA]</scope>
    <source>
        <strain evidence="2">PWHHKU_190912</strain>
    </source>
</reference>
<feature type="region of interest" description="Disordered" evidence="1">
    <location>
        <begin position="1"/>
        <end position="43"/>
    </location>
</feature>
<feature type="compositionally biased region" description="Polar residues" evidence="1">
    <location>
        <begin position="23"/>
        <end position="33"/>
    </location>
</feature>
<evidence type="ECO:0000256" key="1">
    <source>
        <dbReference type="SAM" id="MobiDB-lite"/>
    </source>
</evidence>
<evidence type="ECO:0000313" key="3">
    <source>
        <dbReference type="Proteomes" id="UP001148838"/>
    </source>
</evidence>